<dbReference type="InterPro" id="IPR023614">
    <property type="entry name" value="Porin_dom_sf"/>
</dbReference>
<dbReference type="Gene3D" id="2.40.160.10">
    <property type="entry name" value="Porin"/>
    <property type="match status" value="1"/>
</dbReference>
<dbReference type="AlphaFoldDB" id="A0A6S7B2V4"/>
<gene>
    <name evidence="1" type="ORF">LMG28614_00512</name>
</gene>
<dbReference type="EMBL" id="CADIKK010000002">
    <property type="protein sequence ID" value="CAB3777991.1"/>
    <property type="molecule type" value="Genomic_DNA"/>
</dbReference>
<sequence>MTDYALSKRTDVYVEGVYQHASGELGNFGANVAAINTLAPSSTGNQVAAAVGLRHRFQVFHVVLAARIYPFLLRFNPRVTRARRGFFIRRLRFDVVVTIAVGNDGYDG</sequence>
<evidence type="ECO:0008006" key="3">
    <source>
        <dbReference type="Google" id="ProtNLM"/>
    </source>
</evidence>
<accession>A0A6S7B2V4</accession>
<dbReference type="SUPFAM" id="SSF56935">
    <property type="entry name" value="Porins"/>
    <property type="match status" value="1"/>
</dbReference>
<keyword evidence="2" id="KW-1185">Reference proteome</keyword>
<name>A0A6S7B2V4_9BURK</name>
<evidence type="ECO:0000313" key="2">
    <source>
        <dbReference type="Proteomes" id="UP000494365"/>
    </source>
</evidence>
<reference evidence="1 2" key="1">
    <citation type="submission" date="2020-04" db="EMBL/GenBank/DDBJ databases">
        <authorList>
            <person name="De Canck E."/>
        </authorList>
    </citation>
    <scope>NUCLEOTIDE SEQUENCE [LARGE SCALE GENOMIC DNA]</scope>
    <source>
        <strain evidence="1 2">LMG 28614</strain>
    </source>
</reference>
<evidence type="ECO:0000313" key="1">
    <source>
        <dbReference type="EMBL" id="CAB3777991.1"/>
    </source>
</evidence>
<organism evidence="1 2">
    <name type="scientific">Paraburkholderia ultramafica</name>
    <dbReference type="NCBI Taxonomy" id="1544867"/>
    <lineage>
        <taxon>Bacteria</taxon>
        <taxon>Pseudomonadati</taxon>
        <taxon>Pseudomonadota</taxon>
        <taxon>Betaproteobacteria</taxon>
        <taxon>Burkholderiales</taxon>
        <taxon>Burkholderiaceae</taxon>
        <taxon>Paraburkholderia</taxon>
    </lineage>
</organism>
<dbReference type="Proteomes" id="UP000494365">
    <property type="component" value="Unassembled WGS sequence"/>
</dbReference>
<protein>
    <recommendedName>
        <fullName evidence="3">Porin</fullName>
    </recommendedName>
</protein>
<proteinExistence type="predicted"/>